<protein>
    <submittedName>
        <fullName evidence="1">Uncharacterized protein</fullName>
    </submittedName>
</protein>
<evidence type="ECO:0000313" key="1">
    <source>
        <dbReference type="EMBL" id="SUZ92309.1"/>
    </source>
</evidence>
<dbReference type="EMBL" id="UINC01002048">
    <property type="protein sequence ID" value="SUZ92309.1"/>
    <property type="molecule type" value="Genomic_DNA"/>
</dbReference>
<reference evidence="1" key="1">
    <citation type="submission" date="2018-05" db="EMBL/GenBank/DDBJ databases">
        <authorList>
            <person name="Lanie J.A."/>
            <person name="Ng W.-L."/>
            <person name="Kazmierczak K.M."/>
            <person name="Andrzejewski T.M."/>
            <person name="Davidsen T.M."/>
            <person name="Wayne K.J."/>
            <person name="Tettelin H."/>
            <person name="Glass J.I."/>
            <person name="Rusch D."/>
            <person name="Podicherti R."/>
            <person name="Tsui H.-C.T."/>
            <person name="Winkler M.E."/>
        </authorList>
    </citation>
    <scope>NUCLEOTIDE SEQUENCE</scope>
</reference>
<name>A0A381RMS3_9ZZZZ</name>
<dbReference type="AlphaFoldDB" id="A0A381RMS3"/>
<organism evidence="1">
    <name type="scientific">marine metagenome</name>
    <dbReference type="NCBI Taxonomy" id="408172"/>
    <lineage>
        <taxon>unclassified sequences</taxon>
        <taxon>metagenomes</taxon>
        <taxon>ecological metagenomes</taxon>
    </lineage>
</organism>
<proteinExistence type="predicted"/>
<gene>
    <name evidence="1" type="ORF">METZ01_LOCUS45163</name>
</gene>
<sequence length="24" mass="2642">MYSTIDTAGMFIDFSAVGKKAKIF</sequence>
<accession>A0A381RMS3</accession>